<feature type="binding site" evidence="11">
    <location>
        <position position="64"/>
    </location>
    <ligand>
        <name>Zn(2+)</name>
        <dbReference type="ChEBI" id="CHEBI:29105"/>
        <label>2</label>
        <note>catalytic</note>
    </ligand>
</feature>
<feature type="binding site" evidence="13">
    <location>
        <position position="86"/>
    </location>
    <ligand>
        <name>Zn(2+)</name>
        <dbReference type="ChEBI" id="CHEBI:29105"/>
        <label>2</label>
        <note>catalytic</note>
    </ligand>
</feature>
<dbReference type="OrthoDB" id="406838at2759"/>
<evidence type="ECO:0000313" key="16">
    <source>
        <dbReference type="EMBL" id="CAD7632963.1"/>
    </source>
</evidence>
<dbReference type="GO" id="GO:0008270">
    <property type="term" value="F:zinc ion binding"/>
    <property type="evidence" value="ECO:0007669"/>
    <property type="project" value="InterPro"/>
</dbReference>
<feature type="domain" description="Peptidase M10 metallopeptidase" evidence="15">
    <location>
        <begin position="2"/>
        <end position="78"/>
    </location>
</feature>
<feature type="active site" evidence="10">
    <location>
        <position position="61"/>
    </location>
</feature>
<keyword evidence="7 11" id="KW-0862">Zinc</keyword>
<evidence type="ECO:0000256" key="4">
    <source>
        <dbReference type="ARBA" id="ARBA00022729"/>
    </source>
</evidence>
<keyword evidence="9" id="KW-0865">Zymogen</keyword>
<dbReference type="GO" id="GO:0030574">
    <property type="term" value="P:collagen catabolic process"/>
    <property type="evidence" value="ECO:0007669"/>
    <property type="project" value="TreeGrafter"/>
</dbReference>
<dbReference type="EMBL" id="CAJPIZ010011873">
    <property type="protein sequence ID" value="CAG2113393.1"/>
    <property type="molecule type" value="Genomic_DNA"/>
</dbReference>
<dbReference type="GO" id="GO:0030198">
    <property type="term" value="P:extracellular matrix organization"/>
    <property type="evidence" value="ECO:0007669"/>
    <property type="project" value="TreeGrafter"/>
</dbReference>
<dbReference type="PROSITE" id="PS51642">
    <property type="entry name" value="HEMOPEXIN_2"/>
    <property type="match status" value="4"/>
</dbReference>
<keyword evidence="13" id="KW-0106">Calcium</keyword>
<dbReference type="InterPro" id="IPR021190">
    <property type="entry name" value="Pept_M10A"/>
</dbReference>
<feature type="binding site" evidence="13">
    <location>
        <position position="42"/>
    </location>
    <ligand>
        <name>Ca(2+)</name>
        <dbReference type="ChEBI" id="CHEBI:29108"/>
        <label>3</label>
    </ligand>
</feature>
<keyword evidence="2" id="KW-0645">Protease</keyword>
<evidence type="ECO:0000259" key="15">
    <source>
        <dbReference type="Pfam" id="PF00413"/>
    </source>
</evidence>
<dbReference type="Pfam" id="PF00413">
    <property type="entry name" value="Peptidase_M10"/>
    <property type="match status" value="1"/>
</dbReference>
<dbReference type="Pfam" id="PF00045">
    <property type="entry name" value="Hemopexin"/>
    <property type="match status" value="3"/>
</dbReference>
<feature type="binding site" evidence="13">
    <location>
        <position position="11"/>
    </location>
    <ligand>
        <name>Zn(2+)</name>
        <dbReference type="ChEBI" id="CHEBI:29105"/>
        <label>1</label>
    </ligand>
</feature>
<feature type="binding site" evidence="13">
    <location>
        <position position="82"/>
    </location>
    <ligand>
        <name>Zn(2+)</name>
        <dbReference type="ChEBI" id="CHEBI:29105"/>
        <label>2</label>
        <note>catalytic</note>
    </ligand>
</feature>
<dbReference type="Gene3D" id="3.40.390.10">
    <property type="entry name" value="Collagenase (Catalytic Domain)"/>
    <property type="match status" value="2"/>
</dbReference>
<evidence type="ECO:0000313" key="17">
    <source>
        <dbReference type="Proteomes" id="UP000759131"/>
    </source>
</evidence>
<evidence type="ECO:0000256" key="8">
    <source>
        <dbReference type="ARBA" id="ARBA00023049"/>
    </source>
</evidence>
<feature type="repeat" description="Hemopexin" evidence="14">
    <location>
        <begin position="154"/>
        <end position="200"/>
    </location>
</feature>
<dbReference type="Gene3D" id="2.110.10.10">
    <property type="entry name" value="Hemopexin-like domain"/>
    <property type="match status" value="1"/>
</dbReference>
<dbReference type="PANTHER" id="PTHR10201:SF291">
    <property type="entry name" value="MATRIX METALLOPROTEINASE 1, ISOFORM C-RELATED"/>
    <property type="match status" value="1"/>
</dbReference>
<keyword evidence="17" id="KW-1185">Reference proteome</keyword>
<dbReference type="InterPro" id="IPR018487">
    <property type="entry name" value="Hemopexin-like_repeat"/>
</dbReference>
<evidence type="ECO:0000256" key="10">
    <source>
        <dbReference type="PIRSR" id="PIRSR001191-1"/>
    </source>
</evidence>
<organism evidence="16">
    <name type="scientific">Medioppia subpectinata</name>
    <dbReference type="NCBI Taxonomy" id="1979941"/>
    <lineage>
        <taxon>Eukaryota</taxon>
        <taxon>Metazoa</taxon>
        <taxon>Ecdysozoa</taxon>
        <taxon>Arthropoda</taxon>
        <taxon>Chelicerata</taxon>
        <taxon>Arachnida</taxon>
        <taxon>Acari</taxon>
        <taxon>Acariformes</taxon>
        <taxon>Sarcoptiformes</taxon>
        <taxon>Oribatida</taxon>
        <taxon>Brachypylina</taxon>
        <taxon>Oppioidea</taxon>
        <taxon>Oppiidae</taxon>
        <taxon>Medioppia</taxon>
    </lineage>
</organism>
<dbReference type="PRINTS" id="PR00138">
    <property type="entry name" value="MATRIXIN"/>
</dbReference>
<feature type="active site" evidence="12">
    <location>
        <position position="83"/>
    </location>
</feature>
<evidence type="ECO:0000256" key="9">
    <source>
        <dbReference type="ARBA" id="ARBA00023145"/>
    </source>
</evidence>
<proteinExistence type="inferred from homology"/>
<dbReference type="InterPro" id="IPR024079">
    <property type="entry name" value="MetalloPept_cat_dom_sf"/>
</dbReference>
<dbReference type="SUPFAM" id="SSF50923">
    <property type="entry name" value="Hemopexin-like domain"/>
    <property type="match status" value="1"/>
</dbReference>
<feature type="binding site" evidence="13">
    <location>
        <position position="18"/>
    </location>
    <ligand>
        <name>Ca(2+)</name>
        <dbReference type="ChEBI" id="CHEBI:29108"/>
        <label>3</label>
    </ligand>
</feature>
<evidence type="ECO:0000256" key="2">
    <source>
        <dbReference type="ARBA" id="ARBA00022670"/>
    </source>
</evidence>
<comment type="cofactor">
    <cofactor evidence="13">
        <name>Zn(2+)</name>
        <dbReference type="ChEBI" id="CHEBI:29105"/>
    </cofactor>
    <text evidence="13">Binds 2 Zn(2+) ions per subunit.</text>
</comment>
<feature type="binding site" evidence="13">
    <location>
        <position position="40"/>
    </location>
    <ligand>
        <name>Ca(2+)</name>
        <dbReference type="ChEBI" id="CHEBI:29108"/>
        <label>1</label>
    </ligand>
</feature>
<comment type="similarity">
    <text evidence="1">Belongs to the peptidase M10A family.</text>
</comment>
<evidence type="ECO:0000256" key="5">
    <source>
        <dbReference type="ARBA" id="ARBA00022737"/>
    </source>
</evidence>
<feature type="binding site" evidence="13">
    <location>
        <position position="304"/>
    </location>
    <ligand>
        <name>Ca(2+)</name>
        <dbReference type="ChEBI" id="CHEBI:29108"/>
        <label>4</label>
    </ligand>
</feature>
<feature type="binding site" evidence="13">
    <location>
        <position position="33"/>
    </location>
    <ligand>
        <name>Ca(2+)</name>
        <dbReference type="ChEBI" id="CHEBI:29108"/>
        <label>2</label>
    </ligand>
</feature>
<evidence type="ECO:0000256" key="1">
    <source>
        <dbReference type="ARBA" id="ARBA00010370"/>
    </source>
</evidence>
<dbReference type="InterPro" id="IPR001818">
    <property type="entry name" value="Pept_M10_metallopeptidase"/>
</dbReference>
<evidence type="ECO:0000256" key="3">
    <source>
        <dbReference type="ARBA" id="ARBA00022723"/>
    </source>
</evidence>
<dbReference type="InterPro" id="IPR000585">
    <property type="entry name" value="Hemopexin-like_dom"/>
</dbReference>
<sequence>MIEIGWKVMDHSDGNPFDGPGKTLAHAFFPQFGGTTHFDDHEQWSIDGKRGVDLLSVAVHEFGHALGLGHSDNKDSLIVAVHEFGHALGLGHSDNKDSLMYPTYAGKRTQLRTDDINGIEMLYGKRQERDTTYLDTNENRKPSVKSGAPDLCSDFRLDAADCNSMDECFFFRDDYIWRISDDTGIYPGYPKRISDIFPGITGKVDAVVTDQNSGRTYIFKKKKVWVFKEPMTTAIRAEDTIDNLIRGLETTHLDAATRWGFNGKIYLFKSEKYWRYEPERVNYPINRRYPSSIQTWRGLPGSVDAAMFWPKTGKTYFFKGSQYYRFNDISSSVDQANPAFPRDASKWWLKCKVGALKSNDIVDDNCGHKKCQNINESNDPSGHGFFTSVSRSVVNRFLNLFA</sequence>
<dbReference type="PIRSF" id="PIRSF001191">
    <property type="entry name" value="Peptidase_M10A_matrix"/>
    <property type="match status" value="1"/>
</dbReference>
<evidence type="ECO:0000256" key="14">
    <source>
        <dbReference type="PROSITE-ProRule" id="PRU01011"/>
    </source>
</evidence>
<feature type="binding site" evidence="13">
    <location>
        <position position="256"/>
    </location>
    <ligand>
        <name>Ca(2+)</name>
        <dbReference type="ChEBI" id="CHEBI:29108"/>
        <label>5</label>
    </ligand>
</feature>
<dbReference type="Proteomes" id="UP000759131">
    <property type="component" value="Unassembled WGS sequence"/>
</dbReference>
<feature type="binding site" evidence="13">
    <location>
        <position position="158"/>
    </location>
    <ligand>
        <name>Ca(2+)</name>
        <dbReference type="ChEBI" id="CHEBI:29108"/>
        <label>4</label>
    </ligand>
</feature>
<protein>
    <recommendedName>
        <fullName evidence="15">Peptidase M10 metallopeptidase domain-containing protein</fullName>
    </recommendedName>
</protein>
<feature type="repeat" description="Hemopexin" evidence="14">
    <location>
        <begin position="250"/>
        <end position="299"/>
    </location>
</feature>
<keyword evidence="3 11" id="KW-0479">Metal-binding</keyword>
<dbReference type="GO" id="GO:0004222">
    <property type="term" value="F:metalloendopeptidase activity"/>
    <property type="evidence" value="ECO:0007669"/>
    <property type="project" value="InterPro"/>
</dbReference>
<evidence type="ECO:0000256" key="12">
    <source>
        <dbReference type="PIRSR" id="PIRSR621190-1"/>
    </source>
</evidence>
<evidence type="ECO:0000256" key="6">
    <source>
        <dbReference type="ARBA" id="ARBA00022801"/>
    </source>
</evidence>
<feature type="binding site" evidence="13">
    <location>
        <position position="26"/>
    </location>
    <ligand>
        <name>Zn(2+)</name>
        <dbReference type="ChEBI" id="CHEBI:29105"/>
        <label>1</label>
    </ligand>
</feature>
<feature type="binding site" evidence="13">
    <location>
        <position position="100"/>
    </location>
    <ligand>
        <name>Zn(2+)</name>
        <dbReference type="ChEBI" id="CHEBI:29105"/>
        <label>2</label>
        <note>catalytic</note>
    </ligand>
</feature>
<dbReference type="PANTHER" id="PTHR10201">
    <property type="entry name" value="MATRIX METALLOPROTEINASE"/>
    <property type="match status" value="1"/>
</dbReference>
<feature type="binding site" evidence="13">
    <location>
        <position position="205"/>
    </location>
    <ligand>
        <name>Ca(2+)</name>
        <dbReference type="ChEBI" id="CHEBI:29108"/>
        <label>4</label>
    </ligand>
</feature>
<name>A0A7R9Q5F3_9ACAR</name>
<dbReference type="CDD" id="cd00094">
    <property type="entry name" value="HX"/>
    <property type="match status" value="1"/>
</dbReference>
<keyword evidence="6" id="KW-0378">Hydrolase</keyword>
<feature type="binding site" evidence="11">
    <location>
        <position position="92"/>
    </location>
    <ligand>
        <name>Zn(2+)</name>
        <dbReference type="ChEBI" id="CHEBI:29105"/>
        <label>2</label>
        <note>catalytic</note>
    </ligand>
</feature>
<evidence type="ECO:0000256" key="7">
    <source>
        <dbReference type="ARBA" id="ARBA00022833"/>
    </source>
</evidence>
<feature type="binding site" evidence="13">
    <location>
        <position position="37"/>
    </location>
    <ligand>
        <name>Zn(2+)</name>
        <dbReference type="ChEBI" id="CHEBI:29105"/>
        <label>1</label>
    </ligand>
</feature>
<accession>A0A7R9Q5F3</accession>
<comment type="cofactor">
    <cofactor evidence="13">
        <name>Ca(2+)</name>
        <dbReference type="ChEBI" id="CHEBI:29108"/>
    </cofactor>
    <text evidence="13">Can bind about 5 Ca(2+) ions per subunit.</text>
</comment>
<keyword evidence="4" id="KW-0732">Signal</keyword>
<dbReference type="InterPro" id="IPR036375">
    <property type="entry name" value="Hemopexin-like_dom_sf"/>
</dbReference>
<dbReference type="SMART" id="SM00120">
    <property type="entry name" value="HX"/>
    <property type="match status" value="4"/>
</dbReference>
<reference evidence="16" key="1">
    <citation type="submission" date="2020-11" db="EMBL/GenBank/DDBJ databases">
        <authorList>
            <person name="Tran Van P."/>
        </authorList>
    </citation>
    <scope>NUCLEOTIDE SEQUENCE</scope>
</reference>
<dbReference type="GO" id="GO:0031012">
    <property type="term" value="C:extracellular matrix"/>
    <property type="evidence" value="ECO:0007669"/>
    <property type="project" value="InterPro"/>
</dbReference>
<dbReference type="GO" id="GO:0006508">
    <property type="term" value="P:proteolysis"/>
    <property type="evidence" value="ECO:0007669"/>
    <property type="project" value="UniProtKB-KW"/>
</dbReference>
<feature type="binding site" evidence="13">
    <location>
        <position position="13"/>
    </location>
    <ligand>
        <name>Zn(2+)</name>
        <dbReference type="ChEBI" id="CHEBI:29105"/>
        <label>1</label>
    </ligand>
</feature>
<feature type="binding site" evidence="13">
    <location>
        <position position="19"/>
    </location>
    <ligand>
        <name>Ca(2+)</name>
        <dbReference type="ChEBI" id="CHEBI:29108"/>
        <label>3</label>
    </ligand>
</feature>
<feature type="binding site" evidence="13">
    <location>
        <position position="42"/>
    </location>
    <ligand>
        <name>Ca(2+)</name>
        <dbReference type="ChEBI" id="CHEBI:29108"/>
        <label>1</label>
    </ligand>
</feature>
<dbReference type="AlphaFoldDB" id="A0A7R9Q5F3"/>
<dbReference type="EMBL" id="OC866448">
    <property type="protein sequence ID" value="CAD7632963.1"/>
    <property type="molecule type" value="Genomic_DNA"/>
</dbReference>
<evidence type="ECO:0000256" key="11">
    <source>
        <dbReference type="PIRSR" id="PIRSR001191-2"/>
    </source>
</evidence>
<feature type="repeat" description="Hemopexin" evidence="14">
    <location>
        <begin position="201"/>
        <end position="248"/>
    </location>
</feature>
<feature type="repeat" description="Hemopexin" evidence="14">
    <location>
        <begin position="300"/>
        <end position="351"/>
    </location>
</feature>
<dbReference type="SUPFAM" id="SSF55486">
    <property type="entry name" value="Metalloproteases ('zincins'), catalytic domain"/>
    <property type="match status" value="2"/>
</dbReference>
<keyword evidence="5" id="KW-0677">Repeat</keyword>
<keyword evidence="8" id="KW-0482">Metalloprotease</keyword>
<evidence type="ECO:0000256" key="13">
    <source>
        <dbReference type="PIRSR" id="PIRSR621190-2"/>
    </source>
</evidence>
<feature type="binding site" evidence="13">
    <location>
        <position position="39"/>
    </location>
    <ligand>
        <name>Ca(2+)</name>
        <dbReference type="ChEBI" id="CHEBI:29108"/>
        <label>3</label>
    </ligand>
</feature>
<gene>
    <name evidence="16" type="ORF">OSB1V03_LOCUS13362</name>
</gene>
<feature type="binding site" evidence="11">
    <location>
        <position position="60"/>
    </location>
    <ligand>
        <name>Zn(2+)</name>
        <dbReference type="ChEBI" id="CHEBI:29105"/>
        <label>2</label>
        <note>catalytic</note>
    </ligand>
</feature>